<evidence type="ECO:0000313" key="3">
    <source>
        <dbReference type="Proteomes" id="UP000614200"/>
    </source>
</evidence>
<protein>
    <submittedName>
        <fullName evidence="2">DUF1998 domain-containing protein</fullName>
    </submittedName>
</protein>
<dbReference type="EMBL" id="JADKNH010000001">
    <property type="protein sequence ID" value="MBF4691583.1"/>
    <property type="molecule type" value="Genomic_DNA"/>
</dbReference>
<keyword evidence="3" id="KW-1185">Reference proteome</keyword>
<proteinExistence type="predicted"/>
<reference evidence="2 3" key="1">
    <citation type="submission" date="2020-11" db="EMBL/GenBank/DDBJ databases">
        <title>Fusibacter basophilias sp. nov.</title>
        <authorList>
            <person name="Qiu D."/>
        </authorList>
    </citation>
    <scope>NUCLEOTIDE SEQUENCE [LARGE SCALE GENOMIC DNA]</scope>
    <source>
        <strain evidence="2 3">Q10-2</strain>
    </source>
</reference>
<name>A0ABR9ZM90_9FIRM</name>
<gene>
    <name evidence="2" type="ORF">ISU02_00560</name>
</gene>
<evidence type="ECO:0000313" key="2">
    <source>
        <dbReference type="EMBL" id="MBF4691583.1"/>
    </source>
</evidence>
<sequence>MYSNKKPTISKMQPLQLLTTFGPGSIHDAVKDSLTILDIDYWNGGYAPEDYMGKDIKFLHFANLLRVKSFKEPKPGKKSIPSISFPDWHICKRCGSMFKQSEKKMNHEYSWKGPKCDCGSDAFPSRFVVSCEAGHLDDFPYREWVHHGTSNCNGELTMKSDGFSSELDAIKISCTCGAKRTLAGATTTNNFREYKCSGNHPHRPDQFNEKCDKHVIPSLRGASSIYFPVLKSALKIPPWDNPKLKIVEEIYEEIEKFWNMELKRYNKTNGYGPENESEFYWKTVEEYYDLQIEEKGIISKDDYIDALEKLKNNVNSTSELRQKEYESILKNRDMSNKKIICDFKAREVELSHELDRYITTLVRIEKLKEVMVLKGFTRSGFPDPENDDDSKIVDLNYQRTNWLPAVTINGEGIFIELNRAELDRWSGKPEIKELSKEYEDNYKLYLEERGWQYQSKRDSNYVLLHTLAHILIKQMSLKSGYSSTEIKERIYYSESMSGILLYTGCADREGTLGGLEEMGKKEKFEELLYEALQEATTCSSDPGCMYSNPFKESVNGAACHSCTMIPETACENGNRLLDRRMLVSTGNKKYRGFFEELVEEKCGIRIL</sequence>
<organism evidence="2 3">
    <name type="scientific">Fusibacter ferrireducens</name>
    <dbReference type="NCBI Taxonomy" id="2785058"/>
    <lineage>
        <taxon>Bacteria</taxon>
        <taxon>Bacillati</taxon>
        <taxon>Bacillota</taxon>
        <taxon>Clostridia</taxon>
        <taxon>Eubacteriales</taxon>
        <taxon>Eubacteriales Family XII. Incertae Sedis</taxon>
        <taxon>Fusibacter</taxon>
    </lineage>
</organism>
<dbReference type="NCBIfam" id="NF038324">
    <property type="entry name" value="DrmB_fam"/>
    <property type="match status" value="1"/>
</dbReference>
<dbReference type="InterPro" id="IPR047721">
    <property type="entry name" value="DrmB"/>
</dbReference>
<accession>A0ABR9ZM90</accession>
<comment type="caution">
    <text evidence="2">The sequence shown here is derived from an EMBL/GenBank/DDBJ whole genome shotgun (WGS) entry which is preliminary data.</text>
</comment>
<feature type="domain" description="MrfA-like Zn-binding" evidence="1">
    <location>
        <begin position="467"/>
        <end position="563"/>
    </location>
</feature>
<dbReference type="Proteomes" id="UP000614200">
    <property type="component" value="Unassembled WGS sequence"/>
</dbReference>
<evidence type="ECO:0000259" key="1">
    <source>
        <dbReference type="Pfam" id="PF09369"/>
    </source>
</evidence>
<dbReference type="InterPro" id="IPR018973">
    <property type="entry name" value="MZB"/>
</dbReference>
<dbReference type="RefSeq" id="WP_194699830.1">
    <property type="nucleotide sequence ID" value="NZ_JADKNH010000001.1"/>
</dbReference>
<dbReference type="Pfam" id="PF09369">
    <property type="entry name" value="MZB"/>
    <property type="match status" value="1"/>
</dbReference>